<proteinExistence type="predicted"/>
<sequence length="400" mass="43873">MSVPSPRRYEGPPGSGGPRVFRYGIEHEVALLRADGRFADFTDVAYTEVQSVVDGLPEDAADYPDLRVGDQGIKHKRWYVEGYERFDDGGELVRCDPKGLEIRTRIHDSVEDTVAALRADQHLLDAALADGDLRTCVVAFNPVRSDYAIEPPLNPWEEKHRQGSPEERTAHLHMLTYGPDLNLSGDEIADPVDLARKLTHYSPWLVPLSFSSPFRDGRPWGGLSARTHLRTGARPAALVFLASEVGHVPSDPSLTQVARLPAEIGRIEFKAFDACPDLDLYGELLSLLTGLALDDTLRNRRTTPDAAAHRHVAEVGLADDAVHAGTGALLDAASRALAGRPADLDRVESLRERWERRWCPALDLLACWEAGEPVVGLRRSRPSCDAGRARVGPREAGSAL</sequence>
<evidence type="ECO:0000313" key="2">
    <source>
        <dbReference type="EMBL" id="MBW0133040.1"/>
    </source>
</evidence>
<organism evidence="2 3">
    <name type="scientific">Pseudonocardia abyssalis</name>
    <dbReference type="NCBI Taxonomy" id="2792008"/>
    <lineage>
        <taxon>Bacteria</taxon>
        <taxon>Bacillati</taxon>
        <taxon>Actinomycetota</taxon>
        <taxon>Actinomycetes</taxon>
        <taxon>Pseudonocardiales</taxon>
        <taxon>Pseudonocardiaceae</taxon>
        <taxon>Pseudonocardia</taxon>
    </lineage>
</organism>
<name>A0ABS6ULA3_9PSEU</name>
<dbReference type="Pfam" id="PF04107">
    <property type="entry name" value="GCS2"/>
    <property type="match status" value="1"/>
</dbReference>
<comment type="caution">
    <text evidence="2">The sequence shown here is derived from an EMBL/GenBank/DDBJ whole genome shotgun (WGS) entry which is preliminary data.</text>
</comment>
<keyword evidence="3" id="KW-1185">Reference proteome</keyword>
<dbReference type="InterPro" id="IPR006336">
    <property type="entry name" value="GCS2"/>
</dbReference>
<protein>
    <submittedName>
        <fullName evidence="2">Glutamate--cysteine ligase</fullName>
    </submittedName>
</protein>
<dbReference type="GO" id="GO:0016874">
    <property type="term" value="F:ligase activity"/>
    <property type="evidence" value="ECO:0007669"/>
    <property type="project" value="UniProtKB-KW"/>
</dbReference>
<dbReference type="Proteomes" id="UP000694287">
    <property type="component" value="Unassembled WGS sequence"/>
</dbReference>
<reference evidence="2 3" key="1">
    <citation type="submission" date="2020-11" db="EMBL/GenBank/DDBJ databases">
        <title>Pseudonocardia abyssalis sp. nov. and Pseudonocardia oceani sp. nov., description and phylogenomic analysis of two novel actinomycetes isolated from the deep Southern Ocean.</title>
        <authorList>
            <person name="Parra J."/>
        </authorList>
    </citation>
    <scope>NUCLEOTIDE SEQUENCE [LARGE SCALE GENOMIC DNA]</scope>
    <source>
        <strain evidence="2 3">KRD-168</strain>
    </source>
</reference>
<dbReference type="EMBL" id="JADQDK010000001">
    <property type="protein sequence ID" value="MBW0133040.1"/>
    <property type="molecule type" value="Genomic_DNA"/>
</dbReference>
<accession>A0ABS6ULA3</accession>
<gene>
    <name evidence="2" type="ORF">I4I81_02045</name>
</gene>
<evidence type="ECO:0000256" key="1">
    <source>
        <dbReference type="ARBA" id="ARBA00048819"/>
    </source>
</evidence>
<comment type="catalytic activity">
    <reaction evidence="1">
        <text>L-cysteine + L-glutamate + ATP = gamma-L-glutamyl-L-cysteine + ADP + phosphate + H(+)</text>
        <dbReference type="Rhea" id="RHEA:13285"/>
        <dbReference type="ChEBI" id="CHEBI:15378"/>
        <dbReference type="ChEBI" id="CHEBI:29985"/>
        <dbReference type="ChEBI" id="CHEBI:30616"/>
        <dbReference type="ChEBI" id="CHEBI:35235"/>
        <dbReference type="ChEBI" id="CHEBI:43474"/>
        <dbReference type="ChEBI" id="CHEBI:58173"/>
        <dbReference type="ChEBI" id="CHEBI:456216"/>
        <dbReference type="EC" id="6.3.2.2"/>
    </reaction>
</comment>
<evidence type="ECO:0000313" key="3">
    <source>
        <dbReference type="Proteomes" id="UP000694287"/>
    </source>
</evidence>
<keyword evidence="2" id="KW-0436">Ligase</keyword>